<comment type="caution">
    <text evidence="2">The sequence shown here is derived from an EMBL/GenBank/DDBJ whole genome shotgun (WGS) entry which is preliminary data.</text>
</comment>
<dbReference type="RefSeq" id="WP_344515131.1">
    <property type="nucleotide sequence ID" value="NZ_BAAAQD010000052.1"/>
</dbReference>
<dbReference type="EMBL" id="BAAAQD010000052">
    <property type="protein sequence ID" value="GAA1574515.1"/>
    <property type="molecule type" value="Genomic_DNA"/>
</dbReference>
<gene>
    <name evidence="2" type="ORF">GCM10009827_115490</name>
</gene>
<feature type="compositionally biased region" description="Basic and acidic residues" evidence="1">
    <location>
        <begin position="44"/>
        <end position="60"/>
    </location>
</feature>
<feature type="region of interest" description="Disordered" evidence="1">
    <location>
        <begin position="44"/>
        <end position="73"/>
    </location>
</feature>
<evidence type="ECO:0000313" key="2">
    <source>
        <dbReference type="EMBL" id="GAA1574515.1"/>
    </source>
</evidence>
<dbReference type="Proteomes" id="UP001501470">
    <property type="component" value="Unassembled WGS sequence"/>
</dbReference>
<organism evidence="2 3">
    <name type="scientific">Dactylosporangium maewongense</name>
    <dbReference type="NCBI Taxonomy" id="634393"/>
    <lineage>
        <taxon>Bacteria</taxon>
        <taxon>Bacillati</taxon>
        <taxon>Actinomycetota</taxon>
        <taxon>Actinomycetes</taxon>
        <taxon>Micromonosporales</taxon>
        <taxon>Micromonosporaceae</taxon>
        <taxon>Dactylosporangium</taxon>
    </lineage>
</organism>
<reference evidence="3" key="1">
    <citation type="journal article" date="2019" name="Int. J. Syst. Evol. Microbiol.">
        <title>The Global Catalogue of Microorganisms (GCM) 10K type strain sequencing project: providing services to taxonomists for standard genome sequencing and annotation.</title>
        <authorList>
            <consortium name="The Broad Institute Genomics Platform"/>
            <consortium name="The Broad Institute Genome Sequencing Center for Infectious Disease"/>
            <person name="Wu L."/>
            <person name="Ma J."/>
        </authorList>
    </citation>
    <scope>NUCLEOTIDE SEQUENCE [LARGE SCALE GENOMIC DNA]</scope>
    <source>
        <strain evidence="3">JCM 15933</strain>
    </source>
</reference>
<proteinExistence type="predicted"/>
<evidence type="ECO:0000313" key="3">
    <source>
        <dbReference type="Proteomes" id="UP001501470"/>
    </source>
</evidence>
<evidence type="ECO:0000256" key="1">
    <source>
        <dbReference type="SAM" id="MobiDB-lite"/>
    </source>
</evidence>
<accession>A0ABP4P6A8</accession>
<sequence>MTRPALVTTESGWAALERDVRDLSEGINATGKWINNRIETYRDARDEAEKRQDKQPDQQKDTAMNEEELREQRDTALIEQLAAEDRELAEEYAARERDRAAELET</sequence>
<protein>
    <submittedName>
        <fullName evidence="2">Uncharacterized protein</fullName>
    </submittedName>
</protein>
<keyword evidence="3" id="KW-1185">Reference proteome</keyword>
<name>A0ABP4P6A8_9ACTN</name>